<dbReference type="PROSITE" id="PS50893">
    <property type="entry name" value="ABC_TRANSPORTER_2"/>
    <property type="match status" value="1"/>
</dbReference>
<dbReference type="SMART" id="SM00382">
    <property type="entry name" value="AAA"/>
    <property type="match status" value="2"/>
</dbReference>
<evidence type="ECO:0000256" key="1">
    <source>
        <dbReference type="ARBA" id="ARBA00022741"/>
    </source>
</evidence>
<dbReference type="InterPro" id="IPR051309">
    <property type="entry name" value="ABCF_ATPase"/>
</dbReference>
<evidence type="ECO:0000256" key="2">
    <source>
        <dbReference type="ARBA" id="ARBA00022840"/>
    </source>
</evidence>
<dbReference type="Gene3D" id="3.40.50.300">
    <property type="entry name" value="P-loop containing nucleotide triphosphate hydrolases"/>
    <property type="match status" value="3"/>
</dbReference>
<dbReference type="EMBL" id="JBHUDE010000028">
    <property type="protein sequence ID" value="MFD1607171.1"/>
    <property type="molecule type" value="Genomic_DNA"/>
</dbReference>
<evidence type="ECO:0000259" key="4">
    <source>
        <dbReference type="PROSITE" id="PS50893"/>
    </source>
</evidence>
<feature type="coiled-coil region" evidence="3">
    <location>
        <begin position="171"/>
        <end position="247"/>
    </location>
</feature>
<dbReference type="InterPro" id="IPR003439">
    <property type="entry name" value="ABC_transporter-like_ATP-bd"/>
</dbReference>
<keyword evidence="3" id="KW-0175">Coiled coil</keyword>
<name>A0ABW4HP77_9BACI</name>
<dbReference type="SUPFAM" id="SSF52540">
    <property type="entry name" value="P-loop containing nucleoside triphosphate hydrolases"/>
    <property type="match status" value="2"/>
</dbReference>
<accession>A0ABW4HP77</accession>
<keyword evidence="2" id="KW-0067">ATP-binding</keyword>
<feature type="coiled-coil region" evidence="3">
    <location>
        <begin position="470"/>
        <end position="523"/>
    </location>
</feature>
<comment type="caution">
    <text evidence="5">The sequence shown here is derived from an EMBL/GenBank/DDBJ whole genome shotgun (WGS) entry which is preliminary data.</text>
</comment>
<reference evidence="6" key="1">
    <citation type="journal article" date="2019" name="Int. J. Syst. Evol. Microbiol.">
        <title>The Global Catalogue of Microorganisms (GCM) 10K type strain sequencing project: providing services to taxonomists for standard genome sequencing and annotation.</title>
        <authorList>
            <consortium name="The Broad Institute Genomics Platform"/>
            <consortium name="The Broad Institute Genome Sequencing Center for Infectious Disease"/>
            <person name="Wu L."/>
            <person name="Ma J."/>
        </authorList>
    </citation>
    <scope>NUCLEOTIDE SEQUENCE [LARGE SCALE GENOMIC DNA]</scope>
    <source>
        <strain evidence="6">CGMCC 1.12376</strain>
    </source>
</reference>
<evidence type="ECO:0000256" key="3">
    <source>
        <dbReference type="SAM" id="Coils"/>
    </source>
</evidence>
<sequence length="524" mass="59453">MVIKEITNLTYDIGDRMLFDIDHLQIRAKERIGLVGRNGSGKTTLLEIIAGNRTAHSGNITGKADCTLLPQLKNTDTVKSGGEVTQQYIDRALGEKAELLLADEPTTNLDTERIIKLEKAFERYQGAIVLVSHDRAFLDAICGTIWEIEEGKITVYKGNYSDYTVQKEIKLKEQEKAYENYVQKKQQLEEAIVLKQQKANKATKKPKQLSRSEAKITGAKPYFAKKQKKLQQVAKSIETRLEKLEKVEKIKELPKIKMELPNQENLHGRIILRAEDVQGKIGNRILWQKTSFQIKGGEKVAIIGKNGSGKTTLVRQLIKNNSGITISPAVRIGYFSQNLDVLETEKTILDNVMSTSIQDESMARTILARLHFFGDTVYKPIDVLSGGERVKVALAKLLVNDCNTLILDEPTNFLDIYAMEALEELLKEYEGTILFISHDRMFIDHVAERILAIENQTLIDFQGSYAQFNNRDVEMEVDTLEQELLLLDTKISEVLSKLSIEPTNELEQEFQDLLKTKNKLLREK</sequence>
<dbReference type="InterPro" id="IPR027417">
    <property type="entry name" value="P-loop_NTPase"/>
</dbReference>
<organism evidence="5 6">
    <name type="scientific">Oceanobacillus luteolus</name>
    <dbReference type="NCBI Taxonomy" id="1274358"/>
    <lineage>
        <taxon>Bacteria</taxon>
        <taxon>Bacillati</taxon>
        <taxon>Bacillota</taxon>
        <taxon>Bacilli</taxon>
        <taxon>Bacillales</taxon>
        <taxon>Bacillaceae</taxon>
        <taxon>Oceanobacillus</taxon>
    </lineage>
</organism>
<keyword evidence="1" id="KW-0547">Nucleotide-binding</keyword>
<dbReference type="PROSITE" id="PS00211">
    <property type="entry name" value="ABC_TRANSPORTER_1"/>
    <property type="match status" value="1"/>
</dbReference>
<dbReference type="NCBIfam" id="NF000355">
    <property type="entry name" value="ribo_prot_ABC_F"/>
    <property type="match status" value="1"/>
</dbReference>
<dbReference type="NCBIfam" id="NF000170">
    <property type="entry name" value="ABCF_Vga_all"/>
    <property type="match status" value="1"/>
</dbReference>
<evidence type="ECO:0000313" key="6">
    <source>
        <dbReference type="Proteomes" id="UP001597221"/>
    </source>
</evidence>
<dbReference type="Pfam" id="PF12848">
    <property type="entry name" value="ABC_tran_Xtn"/>
    <property type="match status" value="1"/>
</dbReference>
<dbReference type="PANTHER" id="PTHR42855">
    <property type="entry name" value="ABC TRANSPORTER ATP-BINDING SUBUNIT"/>
    <property type="match status" value="1"/>
</dbReference>
<dbReference type="InterPro" id="IPR032781">
    <property type="entry name" value="ABC_tran_Xtn"/>
</dbReference>
<dbReference type="InterPro" id="IPR017871">
    <property type="entry name" value="ABC_transporter-like_CS"/>
</dbReference>
<dbReference type="RefSeq" id="WP_251513620.1">
    <property type="nucleotide sequence ID" value="NZ_JAMBON010000011.1"/>
</dbReference>
<protein>
    <submittedName>
        <fullName evidence="5">Vga family ABC-F type ribosomal protection protein</fullName>
    </submittedName>
</protein>
<dbReference type="CDD" id="cd03221">
    <property type="entry name" value="ABCF_EF-3"/>
    <property type="match status" value="2"/>
</dbReference>
<feature type="domain" description="ABC transporter" evidence="4">
    <location>
        <begin position="272"/>
        <end position="480"/>
    </location>
</feature>
<evidence type="ECO:0000313" key="5">
    <source>
        <dbReference type="EMBL" id="MFD1607171.1"/>
    </source>
</evidence>
<dbReference type="Pfam" id="PF00005">
    <property type="entry name" value="ABC_tran"/>
    <property type="match status" value="2"/>
</dbReference>
<keyword evidence="6" id="KW-1185">Reference proteome</keyword>
<proteinExistence type="predicted"/>
<dbReference type="InterPro" id="IPR003593">
    <property type="entry name" value="AAA+_ATPase"/>
</dbReference>
<gene>
    <name evidence="5" type="ORF">ACFSBH_05850</name>
</gene>
<dbReference type="Proteomes" id="UP001597221">
    <property type="component" value="Unassembled WGS sequence"/>
</dbReference>
<dbReference type="PANTHER" id="PTHR42855:SF2">
    <property type="entry name" value="DRUG RESISTANCE ABC TRANSPORTER,ATP-BINDING PROTEIN"/>
    <property type="match status" value="1"/>
</dbReference>